<evidence type="ECO:0000256" key="3">
    <source>
        <dbReference type="ARBA" id="ARBA00022833"/>
    </source>
</evidence>
<dbReference type="InterPro" id="IPR013083">
    <property type="entry name" value="Znf_RING/FYVE/PHD"/>
</dbReference>
<evidence type="ECO:0000313" key="8">
    <source>
        <dbReference type="Proteomes" id="UP000036987"/>
    </source>
</evidence>
<evidence type="ECO:0000313" key="7">
    <source>
        <dbReference type="EMBL" id="KMZ66230.1"/>
    </source>
</evidence>
<name>A0A0K9PDE5_ZOSMR</name>
<dbReference type="Pfam" id="PF13639">
    <property type="entry name" value="zf-RING_2"/>
    <property type="match status" value="1"/>
</dbReference>
<evidence type="ECO:0000256" key="4">
    <source>
        <dbReference type="PROSITE-ProRule" id="PRU00175"/>
    </source>
</evidence>
<keyword evidence="3" id="KW-0862">Zinc</keyword>
<evidence type="ECO:0000259" key="6">
    <source>
        <dbReference type="PROSITE" id="PS50089"/>
    </source>
</evidence>
<reference evidence="8" key="1">
    <citation type="journal article" date="2016" name="Nature">
        <title>The genome of the seagrass Zostera marina reveals angiosperm adaptation to the sea.</title>
        <authorList>
            <person name="Olsen J.L."/>
            <person name="Rouze P."/>
            <person name="Verhelst B."/>
            <person name="Lin Y.-C."/>
            <person name="Bayer T."/>
            <person name="Collen J."/>
            <person name="Dattolo E."/>
            <person name="De Paoli E."/>
            <person name="Dittami S."/>
            <person name="Maumus F."/>
            <person name="Michel G."/>
            <person name="Kersting A."/>
            <person name="Lauritano C."/>
            <person name="Lohaus R."/>
            <person name="Toepel M."/>
            <person name="Tonon T."/>
            <person name="Vanneste K."/>
            <person name="Amirebrahimi M."/>
            <person name="Brakel J."/>
            <person name="Bostroem C."/>
            <person name="Chovatia M."/>
            <person name="Grimwood J."/>
            <person name="Jenkins J.W."/>
            <person name="Jueterbock A."/>
            <person name="Mraz A."/>
            <person name="Stam W.T."/>
            <person name="Tice H."/>
            <person name="Bornberg-Bauer E."/>
            <person name="Green P.J."/>
            <person name="Pearson G.A."/>
            <person name="Procaccini G."/>
            <person name="Duarte C.M."/>
            <person name="Schmutz J."/>
            <person name="Reusch T.B.H."/>
            <person name="Van de Peer Y."/>
        </authorList>
    </citation>
    <scope>NUCLEOTIDE SEQUENCE [LARGE SCALE GENOMIC DNA]</scope>
    <source>
        <strain evidence="8">cv. Finnish</strain>
    </source>
</reference>
<dbReference type="AlphaFoldDB" id="A0A0K9PDE5"/>
<proteinExistence type="predicted"/>
<dbReference type="GO" id="GO:0005737">
    <property type="term" value="C:cytoplasm"/>
    <property type="evidence" value="ECO:0000318"/>
    <property type="project" value="GO_Central"/>
</dbReference>
<dbReference type="PROSITE" id="PS50089">
    <property type="entry name" value="ZF_RING_2"/>
    <property type="match status" value="1"/>
</dbReference>
<dbReference type="STRING" id="29655.A0A0K9PDE5"/>
<evidence type="ECO:0000256" key="1">
    <source>
        <dbReference type="ARBA" id="ARBA00022723"/>
    </source>
</evidence>
<sequence>MESIDATTITIGDRDEEEDHFSDRNEKEDHFGDRDEEEDRFSDREEEEDRFGDRDEDASDPDDDDIDLDLDSDSSYRETISVPTSSTNGISVVKITQKFIESPDSCTICAICKDEFELRTKVKSLPCKHIYHGCCIQKWLSQNNSCPICRAQLPTVIETVTPNEETRNILLTFFVEMERSVIRFRRLREDPVIRRRR</sequence>
<keyword evidence="2 4" id="KW-0863">Zinc-finger</keyword>
<feature type="region of interest" description="Disordered" evidence="5">
    <location>
        <begin position="1"/>
        <end position="84"/>
    </location>
</feature>
<dbReference type="PANTHER" id="PTHR15710:SF196">
    <property type="entry name" value="F6A14.12 PROTEIN-RELATED"/>
    <property type="match status" value="1"/>
</dbReference>
<evidence type="ECO:0000256" key="5">
    <source>
        <dbReference type="SAM" id="MobiDB-lite"/>
    </source>
</evidence>
<feature type="compositionally biased region" description="Basic and acidic residues" evidence="5">
    <location>
        <begin position="21"/>
        <end position="33"/>
    </location>
</feature>
<dbReference type="PANTHER" id="PTHR15710">
    <property type="entry name" value="E3 UBIQUITIN-PROTEIN LIGASE PRAJA"/>
    <property type="match status" value="1"/>
</dbReference>
<dbReference type="SUPFAM" id="SSF57850">
    <property type="entry name" value="RING/U-box"/>
    <property type="match status" value="1"/>
</dbReference>
<dbReference type="GO" id="GO:0008270">
    <property type="term" value="F:zinc ion binding"/>
    <property type="evidence" value="ECO:0007669"/>
    <property type="project" value="UniProtKB-KW"/>
</dbReference>
<protein>
    <recommendedName>
        <fullName evidence="6">RING-type domain-containing protein</fullName>
    </recommendedName>
</protein>
<keyword evidence="8" id="KW-1185">Reference proteome</keyword>
<evidence type="ECO:0000256" key="2">
    <source>
        <dbReference type="ARBA" id="ARBA00022771"/>
    </source>
</evidence>
<feature type="compositionally biased region" description="Polar residues" evidence="5">
    <location>
        <begin position="1"/>
        <end position="10"/>
    </location>
</feature>
<keyword evidence="1" id="KW-0479">Metal-binding</keyword>
<dbReference type="EMBL" id="LFYR01000981">
    <property type="protein sequence ID" value="KMZ66230.1"/>
    <property type="molecule type" value="Genomic_DNA"/>
</dbReference>
<dbReference type="GO" id="GO:0016567">
    <property type="term" value="P:protein ubiquitination"/>
    <property type="evidence" value="ECO:0000318"/>
    <property type="project" value="GO_Central"/>
</dbReference>
<dbReference type="SMART" id="SM00184">
    <property type="entry name" value="RING"/>
    <property type="match status" value="1"/>
</dbReference>
<feature type="compositionally biased region" description="Acidic residues" evidence="5">
    <location>
        <begin position="34"/>
        <end position="72"/>
    </location>
</feature>
<dbReference type="OrthoDB" id="21204at2759"/>
<dbReference type="OMA" id="CTICAIC"/>
<dbReference type="Gene3D" id="3.30.40.10">
    <property type="entry name" value="Zinc/RING finger domain, C3HC4 (zinc finger)"/>
    <property type="match status" value="1"/>
</dbReference>
<gene>
    <name evidence="7" type="ORF">ZOSMA_2G02400</name>
</gene>
<dbReference type="InterPro" id="IPR001841">
    <property type="entry name" value="Znf_RING"/>
</dbReference>
<feature type="domain" description="RING-type" evidence="6">
    <location>
        <begin position="109"/>
        <end position="150"/>
    </location>
</feature>
<organism evidence="7 8">
    <name type="scientific">Zostera marina</name>
    <name type="common">Eelgrass</name>
    <dbReference type="NCBI Taxonomy" id="29655"/>
    <lineage>
        <taxon>Eukaryota</taxon>
        <taxon>Viridiplantae</taxon>
        <taxon>Streptophyta</taxon>
        <taxon>Embryophyta</taxon>
        <taxon>Tracheophyta</taxon>
        <taxon>Spermatophyta</taxon>
        <taxon>Magnoliopsida</taxon>
        <taxon>Liliopsida</taxon>
        <taxon>Zosteraceae</taxon>
        <taxon>Zostera</taxon>
    </lineage>
</organism>
<comment type="caution">
    <text evidence="7">The sequence shown here is derived from an EMBL/GenBank/DDBJ whole genome shotgun (WGS) entry which is preliminary data.</text>
</comment>
<dbReference type="GO" id="GO:0061630">
    <property type="term" value="F:ubiquitin protein ligase activity"/>
    <property type="evidence" value="ECO:0000318"/>
    <property type="project" value="GO_Central"/>
</dbReference>
<dbReference type="Proteomes" id="UP000036987">
    <property type="component" value="Unassembled WGS sequence"/>
</dbReference>
<accession>A0A0K9PDE5</accession>